<feature type="signal peptide" evidence="2">
    <location>
        <begin position="1"/>
        <end position="19"/>
    </location>
</feature>
<organism evidence="3">
    <name type="scientific">Ixodes ricinus</name>
    <name type="common">Common tick</name>
    <name type="synonym">Acarus ricinus</name>
    <dbReference type="NCBI Taxonomy" id="34613"/>
    <lineage>
        <taxon>Eukaryota</taxon>
        <taxon>Metazoa</taxon>
        <taxon>Ecdysozoa</taxon>
        <taxon>Arthropoda</taxon>
        <taxon>Chelicerata</taxon>
        <taxon>Arachnida</taxon>
        <taxon>Acari</taxon>
        <taxon>Parasitiformes</taxon>
        <taxon>Ixodida</taxon>
        <taxon>Ixodoidea</taxon>
        <taxon>Ixodidae</taxon>
        <taxon>Ixodinae</taxon>
        <taxon>Ixodes</taxon>
    </lineage>
</organism>
<feature type="region of interest" description="Disordered" evidence="1">
    <location>
        <begin position="23"/>
        <end position="79"/>
    </location>
</feature>
<evidence type="ECO:0000256" key="1">
    <source>
        <dbReference type="SAM" id="MobiDB-lite"/>
    </source>
</evidence>
<feature type="compositionally biased region" description="Polar residues" evidence="1">
    <location>
        <begin position="52"/>
        <end position="66"/>
    </location>
</feature>
<sequence>MAWRPLVTVHNLLVTLTDGLQHTEDDSRNCQRRLGSPLSFGRKPSIVPNGSDLHSTTLERQMNPQHYQDENYEPQPGPSCGTECFLKPLATFLRGARE</sequence>
<evidence type="ECO:0000256" key="2">
    <source>
        <dbReference type="SAM" id="SignalP"/>
    </source>
</evidence>
<dbReference type="AlphaFoldDB" id="A0A6B0UGH0"/>
<feature type="chain" id="PRO_5025356115" evidence="2">
    <location>
        <begin position="20"/>
        <end position="98"/>
    </location>
</feature>
<reference evidence="3" key="1">
    <citation type="submission" date="2019-12" db="EMBL/GenBank/DDBJ databases">
        <title>An insight into the sialome of adult female Ixodes ricinus ticks feeding for 6 days.</title>
        <authorList>
            <person name="Perner J."/>
            <person name="Ribeiro J.M.C."/>
        </authorList>
    </citation>
    <scope>NUCLEOTIDE SEQUENCE</scope>
    <source>
        <strain evidence="3">Semi-engorged</strain>
        <tissue evidence="3">Salivary glands</tissue>
    </source>
</reference>
<accession>A0A6B0UGH0</accession>
<protein>
    <submittedName>
        <fullName evidence="3">Putative secreted protein</fullName>
    </submittedName>
</protein>
<name>A0A6B0UGH0_IXORI</name>
<keyword evidence="2" id="KW-0732">Signal</keyword>
<evidence type="ECO:0000313" key="3">
    <source>
        <dbReference type="EMBL" id="MXU87826.1"/>
    </source>
</evidence>
<proteinExistence type="predicted"/>
<dbReference type="EMBL" id="GIFC01005743">
    <property type="protein sequence ID" value="MXU87826.1"/>
    <property type="molecule type" value="Transcribed_RNA"/>
</dbReference>